<accession>A0ACB8SI42</accession>
<sequence>MSLIRKFTTVIHSAQDDAHPKKISDVTVATAECGPNPGVIASSLNTGNSAVAMSLLKDVGEMTASVPYLKMVAGILLRIIEIKNDVNLYRDRWEDVMEDINRVAQVIHEVSAHCASMGYHGDADLPSNMQCLLNSLKKDLGAVEDILGRCRSCSKWTQFKLSLTRSEMLREIERCDRRLKNMVEACNTCLLLSIRGNQHVTDSHAHCGLVRQSTRLPARPQVFYGREEQIEAILASIFADLKNPARISVLGPGGIGKTALALTVLHHTMVQECFKEAIYFISCDACTSAAAILVEIAQTLKMNVGQNVPLDQQVMSYLSGTPICLLCLDNFETPWDQQYVESQMDVEALLACITALSNVTLIVTMRGIERPAETSWSNPLLPPLQPFNFDAAKQTFEQISVKWDKWADKLVNIVEGLPLAVTLLAHLAQSLSCQQLWQQWEQKHISSVERHKGYKLTSLESSIQLSIDGSRVKADAGALPLLSLLNIPDILQSALPLQQSSLAYITSENVLHTHPLIKYYCQMHHPPPNIHLKALRKYFIALALRDYKGVLSVFDDQLLELTNIGAIFSGYLNEKLAQSNDDTVGEGNAFNGLAHVAIEKYDYELAILYFEKALEKHKIARNCNKTEVADKYLLEALHINRADKNIKGEANCLFRLGTSMQDRMQYDKAMNYYQQALATFIRLHEFSQQIGVLSTIGRLYTCQDKYETAKTYFQNALEICDTVKDNVGRALNLDELGKVCQKLGDFEYAKYCHNEALDIHKQRNSISGQASSYHGLALLYKENNRIDNAVDCFEIAYRLHGAANQSGQTYLEVEPVDLDKAEIFLEEALQMSYSPEVKYRRKIWMGLGDLYRQRQDYSKAIDYYKRAVEEAKSQQSQAGEYNALYKLWELYTAQNQYAEAANYYRLDIANKLQIYYRSVPRATVEERDQLPRPLMRPGQLRNSGWYRKAGLRMEEEADQTREVWRTSESATGGTLTTDRAWEMDRRMPEKEAAARIAGKDIQGGGAGHMMITLERMKETSARSCWAARRALTLVGGICVLMSQVVTNDDKRGVGYIRVGDERDVDDGSRPPNAVRPERQSRRTREGDGKRQRSLQRPRIQSTWLAGLLGFDNTSIRRAVGGDGSGGGYSRMSLQRVDL</sequence>
<proteinExistence type="predicted"/>
<reference evidence="1" key="1">
    <citation type="submission" date="2021-03" db="EMBL/GenBank/DDBJ databases">
        <authorList>
            <consortium name="DOE Joint Genome Institute"/>
            <person name="Ahrendt S."/>
            <person name="Looney B.P."/>
            <person name="Miyauchi S."/>
            <person name="Morin E."/>
            <person name="Drula E."/>
            <person name="Courty P.E."/>
            <person name="Chicoki N."/>
            <person name="Fauchery L."/>
            <person name="Kohler A."/>
            <person name="Kuo A."/>
            <person name="Labutti K."/>
            <person name="Pangilinan J."/>
            <person name="Lipzen A."/>
            <person name="Riley R."/>
            <person name="Andreopoulos W."/>
            <person name="He G."/>
            <person name="Johnson J."/>
            <person name="Barry K.W."/>
            <person name="Grigoriev I.V."/>
            <person name="Nagy L."/>
            <person name="Hibbett D."/>
            <person name="Henrissat B."/>
            <person name="Matheny P.B."/>
            <person name="Labbe J."/>
            <person name="Martin F."/>
        </authorList>
    </citation>
    <scope>NUCLEOTIDE SEQUENCE</scope>
    <source>
        <strain evidence="1">HHB10654</strain>
    </source>
</reference>
<organism evidence="1 2">
    <name type="scientific">Artomyces pyxidatus</name>
    <dbReference type="NCBI Taxonomy" id="48021"/>
    <lineage>
        <taxon>Eukaryota</taxon>
        <taxon>Fungi</taxon>
        <taxon>Dikarya</taxon>
        <taxon>Basidiomycota</taxon>
        <taxon>Agaricomycotina</taxon>
        <taxon>Agaricomycetes</taxon>
        <taxon>Russulales</taxon>
        <taxon>Auriscalpiaceae</taxon>
        <taxon>Artomyces</taxon>
    </lineage>
</organism>
<evidence type="ECO:0000313" key="1">
    <source>
        <dbReference type="EMBL" id="KAI0055923.1"/>
    </source>
</evidence>
<evidence type="ECO:0000313" key="2">
    <source>
        <dbReference type="Proteomes" id="UP000814140"/>
    </source>
</evidence>
<comment type="caution">
    <text evidence="1">The sequence shown here is derived from an EMBL/GenBank/DDBJ whole genome shotgun (WGS) entry which is preliminary data.</text>
</comment>
<gene>
    <name evidence="1" type="ORF">BV25DRAFT_1842640</name>
</gene>
<reference evidence="1" key="2">
    <citation type="journal article" date="2022" name="New Phytol.">
        <title>Evolutionary transition to the ectomycorrhizal habit in the genomes of a hyperdiverse lineage of mushroom-forming fungi.</title>
        <authorList>
            <person name="Looney B."/>
            <person name="Miyauchi S."/>
            <person name="Morin E."/>
            <person name="Drula E."/>
            <person name="Courty P.E."/>
            <person name="Kohler A."/>
            <person name="Kuo A."/>
            <person name="LaButti K."/>
            <person name="Pangilinan J."/>
            <person name="Lipzen A."/>
            <person name="Riley R."/>
            <person name="Andreopoulos W."/>
            <person name="He G."/>
            <person name="Johnson J."/>
            <person name="Nolan M."/>
            <person name="Tritt A."/>
            <person name="Barry K.W."/>
            <person name="Grigoriev I.V."/>
            <person name="Nagy L.G."/>
            <person name="Hibbett D."/>
            <person name="Henrissat B."/>
            <person name="Matheny P.B."/>
            <person name="Labbe J."/>
            <person name="Martin F.M."/>
        </authorList>
    </citation>
    <scope>NUCLEOTIDE SEQUENCE</scope>
    <source>
        <strain evidence="1">HHB10654</strain>
    </source>
</reference>
<keyword evidence="2" id="KW-1185">Reference proteome</keyword>
<name>A0ACB8SI42_9AGAM</name>
<dbReference type="EMBL" id="MU277275">
    <property type="protein sequence ID" value="KAI0055923.1"/>
    <property type="molecule type" value="Genomic_DNA"/>
</dbReference>
<dbReference type="Proteomes" id="UP000814140">
    <property type="component" value="Unassembled WGS sequence"/>
</dbReference>
<protein>
    <submittedName>
        <fullName evidence="1">Uncharacterized protein</fullName>
    </submittedName>
</protein>